<feature type="non-terminal residue" evidence="1">
    <location>
        <position position="1"/>
    </location>
</feature>
<comment type="caution">
    <text evidence="1">The sequence shown here is derived from an EMBL/GenBank/DDBJ whole genome shotgun (WGS) entry which is preliminary data.</text>
</comment>
<dbReference type="AlphaFoldDB" id="X1USK2"/>
<reference evidence="1" key="1">
    <citation type="journal article" date="2014" name="Front. Microbiol.">
        <title>High frequency of phylogenetically diverse reductive dehalogenase-homologous genes in deep subseafloor sedimentary metagenomes.</title>
        <authorList>
            <person name="Kawai M."/>
            <person name="Futagami T."/>
            <person name="Toyoda A."/>
            <person name="Takaki Y."/>
            <person name="Nishi S."/>
            <person name="Hori S."/>
            <person name="Arai W."/>
            <person name="Tsubouchi T."/>
            <person name="Morono Y."/>
            <person name="Uchiyama I."/>
            <person name="Ito T."/>
            <person name="Fujiyama A."/>
            <person name="Inagaki F."/>
            <person name="Takami H."/>
        </authorList>
    </citation>
    <scope>NUCLEOTIDE SEQUENCE</scope>
    <source>
        <strain evidence="1">Expedition CK06-06</strain>
    </source>
</reference>
<sequence>EYGLYVKIMGITGGDIFTEYLANVITIVGAPPEEADIKDFDFKLTKGNLDLKSAKISG</sequence>
<protein>
    <submittedName>
        <fullName evidence="1">Uncharacterized protein</fullName>
    </submittedName>
</protein>
<name>X1USK2_9ZZZZ</name>
<organism evidence="1">
    <name type="scientific">marine sediment metagenome</name>
    <dbReference type="NCBI Taxonomy" id="412755"/>
    <lineage>
        <taxon>unclassified sequences</taxon>
        <taxon>metagenomes</taxon>
        <taxon>ecological metagenomes</taxon>
    </lineage>
</organism>
<accession>X1USK2</accession>
<gene>
    <name evidence="1" type="ORF">S12H4_55287</name>
</gene>
<proteinExistence type="predicted"/>
<dbReference type="EMBL" id="BARW01035446">
    <property type="protein sequence ID" value="GAJ20458.1"/>
    <property type="molecule type" value="Genomic_DNA"/>
</dbReference>
<evidence type="ECO:0000313" key="1">
    <source>
        <dbReference type="EMBL" id="GAJ20458.1"/>
    </source>
</evidence>